<dbReference type="InterPro" id="IPR017795">
    <property type="entry name" value="ABBA_NscD-like"/>
</dbReference>
<feature type="region of interest" description="Disordered" evidence="4">
    <location>
        <begin position="1198"/>
        <end position="1326"/>
    </location>
</feature>
<dbReference type="Pfam" id="PF24883">
    <property type="entry name" value="NPHP3_N"/>
    <property type="match status" value="2"/>
</dbReference>
<feature type="compositionally biased region" description="Pro residues" evidence="4">
    <location>
        <begin position="1248"/>
        <end position="1268"/>
    </location>
</feature>
<comment type="similarity">
    <text evidence="1">Belongs to the tryptophan dimethylallyltransferase family.</text>
</comment>
<dbReference type="Proteomes" id="UP001213000">
    <property type="component" value="Unassembled WGS sequence"/>
</dbReference>
<feature type="domain" description="Nephrocystin 3-like N-terminal" evidence="5">
    <location>
        <begin position="1393"/>
        <end position="1553"/>
    </location>
</feature>
<dbReference type="PANTHER" id="PTHR40627">
    <property type="entry name" value="INDOLE PRENYLTRANSFERASE TDIB-RELATED"/>
    <property type="match status" value="1"/>
</dbReference>
<keyword evidence="2" id="KW-0808">Transferase</keyword>
<dbReference type="InterPro" id="IPR033964">
    <property type="entry name" value="ABBA"/>
</dbReference>
<feature type="domain" description="Nephrocystin 3-like N-terminal" evidence="5">
    <location>
        <begin position="611"/>
        <end position="772"/>
    </location>
</feature>
<evidence type="ECO:0000313" key="7">
    <source>
        <dbReference type="Proteomes" id="UP001213000"/>
    </source>
</evidence>
<comment type="caution">
    <text evidence="6">The sequence shown here is derived from an EMBL/GenBank/DDBJ whole genome shotgun (WGS) entry which is preliminary data.</text>
</comment>
<dbReference type="GO" id="GO:0016765">
    <property type="term" value="F:transferase activity, transferring alkyl or aryl (other than methyl) groups"/>
    <property type="evidence" value="ECO:0007669"/>
    <property type="project" value="InterPro"/>
</dbReference>
<feature type="region of interest" description="Disordered" evidence="4">
    <location>
        <begin position="1933"/>
        <end position="1955"/>
    </location>
</feature>
<gene>
    <name evidence="6" type="ORF">NP233_g6450</name>
</gene>
<organism evidence="6 7">
    <name type="scientific">Leucocoprinus birnbaumii</name>
    <dbReference type="NCBI Taxonomy" id="56174"/>
    <lineage>
        <taxon>Eukaryota</taxon>
        <taxon>Fungi</taxon>
        <taxon>Dikarya</taxon>
        <taxon>Basidiomycota</taxon>
        <taxon>Agaricomycotina</taxon>
        <taxon>Agaricomycetes</taxon>
        <taxon>Agaricomycetidae</taxon>
        <taxon>Agaricales</taxon>
        <taxon>Agaricineae</taxon>
        <taxon>Agaricaceae</taxon>
        <taxon>Leucocoprinus</taxon>
    </lineage>
</organism>
<dbReference type="Pfam" id="PF11991">
    <property type="entry name" value="Trp_DMAT"/>
    <property type="match status" value="1"/>
</dbReference>
<feature type="compositionally biased region" description="Polar residues" evidence="4">
    <location>
        <begin position="516"/>
        <end position="525"/>
    </location>
</feature>
<protein>
    <recommendedName>
        <fullName evidence="5">Nephrocystin 3-like N-terminal domain-containing protein</fullName>
    </recommendedName>
</protein>
<name>A0AAD5VTB2_9AGAR</name>
<feature type="compositionally biased region" description="Polar residues" evidence="4">
    <location>
        <begin position="1210"/>
        <end position="1227"/>
    </location>
</feature>
<dbReference type="PANTHER" id="PTHR40627:SF4">
    <property type="entry name" value="PRENYLTRANSFERASE ASQH1-RELATED"/>
    <property type="match status" value="1"/>
</dbReference>
<dbReference type="EMBL" id="JANIEX010000422">
    <property type="protein sequence ID" value="KAJ3567306.1"/>
    <property type="molecule type" value="Genomic_DNA"/>
</dbReference>
<evidence type="ECO:0000259" key="5">
    <source>
        <dbReference type="Pfam" id="PF24883"/>
    </source>
</evidence>
<dbReference type="GO" id="GO:0009820">
    <property type="term" value="P:alkaloid metabolic process"/>
    <property type="evidence" value="ECO:0007669"/>
    <property type="project" value="InterPro"/>
</dbReference>
<dbReference type="InterPro" id="IPR056884">
    <property type="entry name" value="NPHP3-like_N"/>
</dbReference>
<feature type="region of interest" description="Disordered" evidence="4">
    <location>
        <begin position="427"/>
        <end position="536"/>
    </location>
</feature>
<accession>A0AAD5VTB2</accession>
<evidence type="ECO:0000256" key="2">
    <source>
        <dbReference type="ARBA" id="ARBA00022679"/>
    </source>
</evidence>
<proteinExistence type="inferred from homology"/>
<feature type="compositionally biased region" description="Pro residues" evidence="4">
    <location>
        <begin position="455"/>
        <end position="511"/>
    </location>
</feature>
<sequence>MSFAESPDSRTPASFLDNASNVTISKHLQLPQSAPRQLVDDNSPRSVFWQREIGRGLCYLLDRVSIPPAASNDFMNYFRNEIIPFLGPTPQEFQALGLTPCTFFSDDHTPMELIWAVDADGKMSIRFSMEPLDPLEGKPSPPEDWMQSLHNLRSWNRTKTWSLEWTNICRETLILDHIKDTKQAAHYPSQFFLGGDFTQDSMVGKFYFLPHLRATETQVPQEDLVTHCMSHIGLMQSWERVLSFMSTIPQSERPVPDMIAVDCTSSAQNRIKVYFRSDATTLNEIIRIVCLGGTLDDDPLMQETIDLVEKFWGHFFPGVARDEHIKPSHPKKVAHGFLIYFEMKLGSSRLWPKVYFPVRHYCKSDAFIANAISTLYAEYNPDFAARYLGDLKNIFRHRDLSSRTGIHTQRRCAEALSIFMHDKEAANSDSTCPFDSSPSFTDPTLQPRSLIQRPVPLPPQPTLPSVRRPPPPPPRSRQGPPRPRQPPPRPSRPSPQPRLPPPLPPRTPPARLPTTLQHATSTSVRASEPLRDARAHTPLSITLNPSGGYGMFQQAQNFIITNSQFNDHIPLRFGLKFLLKSSMPDAFHDSAARYPPPRCHLGTRKEYISQITNWAFGGSDHKSPVLWMHGPFGIGKSAVAQSSAEALRGRTKLLATLFFSRSNASRDDPQRVFPSIAYQILTQCEAFANIIDARITKDLALTTKSLTTQFEELIVGPLSQINLASNGLVGRVIILDGLDECRGTAEQCEIIKIITASASNRTTPFRWFITSRPEDPIIRTMNSPSIASIVSHIELPVSRKIDHEILVYLTDEFTKIRESHGLPDSWPSEATLALLVERGAGLWIYVSTIIRFINDENSFGPEDQLRIVLEFVENVSNKVGQDNPLAEMDFFYTLIMQRIPLNIRTTVRKILLINSLDYHVLGIVNTLGLSTEQFRRSCASIKSVMELRGSSPDNMDFYFYHTSFNDFITSPSRSGELCIKREFLVQYRQDILHWLHDVLAQTRDPSHFVFPSGIVLPSTVEATEHYGCVMETFWHLCCMPDHPIDIATAESISRLNFPKMLRLVTRSEWWYARRDVTGPINQNLPTEFHDKIARKGKCPTPGCTNVRLVTILGEGENQAVAFGDTSDLRLQNNQDPPAGTCPCGAPIDVDGVTSCDSDASDSLHLPPPFAQPPPSLQPLLMTESRNSVVVRDLARAPTVPSLPTHRRLSPSPTSLPASGSANRTSSAGLDDRVSDTNRPSSGLERHVPTPPRRYSPYPHPLPPTPIPNSPSLRPSPETSLPIVLPSPHTPQELTRFSRPHSPKDHRPLQSLTDTPRTTASLPSRPQNRERGMFYKANRLVFNNPQFNDYSSLVGPGLKELLAHSMPDAFHDSAARYPPPKCHLGTRKEYIARIKDWALGVTDQRLVLWMHGPFGIGKTAVAQSSAEELKACDKLLATLFFSRSNANRSDPLRVFTSIAYQIATICESFAQIVDARIQKDLSLTTKSLSTQFEELIVIPLRQIDVASSGLEGRVIIVDGLDECEGIPQQTEIIRIIAASASNRTTPFQWFITSRPEDPIIRAMNTSSVSSVVSRLELPVSRDIDHEILLFLTDEFAKIRENHGLPGTWPSEEVLALLVERGAGLWIYVSTIVRFIKDEDSFGPEDQLRIFLEFARNVTERVGPNNPLAEMDHFYILIMEQIPLAIRTTVRKIILIHSIRITDNPGSISYVLRLSPEQFRRACSSIKSVMELEGPSFESWKFHFYHTSFLDFLKDSTRSHELCIYGEFLDQSRREILERLHSICSQTPDVSTSDLPSGAAFSEEISGHDHYNYQNALFAFLFLCSHPNHAIDTPTAMSASKLPFKKVLSLLPEEADELFDPKGVENLRKNLPTEYQDQIIREGNCPNAGCPNEELVFIFGCGDNEAVAYTDSSCLVLQNNQNLPANQCPCGALIEEDGEDGESDLASGDVDDFESED</sequence>
<keyword evidence="3" id="KW-0677">Repeat</keyword>
<feature type="compositionally biased region" description="Polar residues" evidence="4">
    <location>
        <begin position="1309"/>
        <end position="1325"/>
    </location>
</feature>
<keyword evidence="7" id="KW-1185">Reference proteome</keyword>
<reference evidence="6" key="1">
    <citation type="submission" date="2022-07" db="EMBL/GenBank/DDBJ databases">
        <title>Genome Sequence of Leucocoprinus birnbaumii.</title>
        <authorList>
            <person name="Buettner E."/>
        </authorList>
    </citation>
    <scope>NUCLEOTIDE SEQUENCE</scope>
    <source>
        <strain evidence="6">VT141</strain>
    </source>
</reference>
<dbReference type="CDD" id="cd13929">
    <property type="entry name" value="PT-DMATS_CymD"/>
    <property type="match status" value="1"/>
</dbReference>
<feature type="compositionally biased region" description="Pro residues" evidence="4">
    <location>
        <begin position="1165"/>
        <end position="1176"/>
    </location>
</feature>
<dbReference type="Gene3D" id="3.40.50.300">
    <property type="entry name" value="P-loop containing nucleotide triphosphate hydrolases"/>
    <property type="match status" value="2"/>
</dbReference>
<dbReference type="SFLD" id="SFLDS00036">
    <property type="entry name" value="Aromatic_Prenyltransferase"/>
    <property type="match status" value="1"/>
</dbReference>
<feature type="region of interest" description="Disordered" evidence="4">
    <location>
        <begin position="1152"/>
        <end position="1179"/>
    </location>
</feature>
<evidence type="ECO:0000313" key="6">
    <source>
        <dbReference type="EMBL" id="KAJ3567306.1"/>
    </source>
</evidence>
<feature type="compositionally biased region" description="Polar residues" evidence="4">
    <location>
        <begin position="427"/>
        <end position="449"/>
    </location>
</feature>
<evidence type="ECO:0000256" key="1">
    <source>
        <dbReference type="ARBA" id="ARBA00010209"/>
    </source>
</evidence>
<dbReference type="InterPro" id="IPR027417">
    <property type="entry name" value="P-loop_NTPase"/>
</dbReference>
<dbReference type="SUPFAM" id="SSF52540">
    <property type="entry name" value="P-loop containing nucleoside triphosphate hydrolases"/>
    <property type="match status" value="2"/>
</dbReference>
<dbReference type="NCBIfam" id="TIGR03429">
    <property type="entry name" value="arom_pren_DMATS"/>
    <property type="match status" value="1"/>
</dbReference>
<evidence type="ECO:0000256" key="4">
    <source>
        <dbReference type="SAM" id="MobiDB-lite"/>
    </source>
</evidence>
<evidence type="ECO:0000256" key="3">
    <source>
        <dbReference type="ARBA" id="ARBA00022737"/>
    </source>
</evidence>